<feature type="compositionally biased region" description="Low complexity" evidence="1">
    <location>
        <begin position="665"/>
        <end position="689"/>
    </location>
</feature>
<feature type="region of interest" description="Disordered" evidence="1">
    <location>
        <begin position="282"/>
        <end position="302"/>
    </location>
</feature>
<feature type="compositionally biased region" description="Polar residues" evidence="1">
    <location>
        <begin position="282"/>
        <end position="299"/>
    </location>
</feature>
<evidence type="ECO:0000313" key="2">
    <source>
        <dbReference type="EMBL" id="CAF9903191.1"/>
    </source>
</evidence>
<feature type="region of interest" description="Disordered" evidence="1">
    <location>
        <begin position="1"/>
        <end position="69"/>
    </location>
</feature>
<feature type="region of interest" description="Disordered" evidence="1">
    <location>
        <begin position="93"/>
        <end position="165"/>
    </location>
</feature>
<dbReference type="EMBL" id="CAJPDS010000001">
    <property type="protein sequence ID" value="CAF9903191.1"/>
    <property type="molecule type" value="Genomic_DNA"/>
</dbReference>
<feature type="compositionally biased region" description="Low complexity" evidence="1">
    <location>
        <begin position="589"/>
        <end position="610"/>
    </location>
</feature>
<proteinExistence type="predicted"/>
<name>A0A8H3EA25_9LECA</name>
<keyword evidence="3" id="KW-1185">Reference proteome</keyword>
<feature type="compositionally biased region" description="Basic and acidic residues" evidence="1">
    <location>
        <begin position="101"/>
        <end position="111"/>
    </location>
</feature>
<feature type="compositionally biased region" description="Polar residues" evidence="1">
    <location>
        <begin position="124"/>
        <end position="141"/>
    </location>
</feature>
<sequence length="768" mass="84147">MNWTGGALPRSRNGNARASLTATQKKHFAKVRSKILNGPQSSPNLDFSGLDHANGRDGSPGKRLCHPSGRWFKSRSQTKLENYKHIAPLARQLSTIRPRHDRLSSHCDKPANSRRCHKPDPAGQSPSLSSSKFTEPHSQPYASAKKDIVRDRHVPPKNVVAQDSFESNRQDLLRKQDWVGLSNSKPARIQFIDAKDRHLIGKRRRLEDSDARNDQHRKPKRNVIQHHRQEPSSISDISVRIGHLNHPAHKKQHSMTPPHQDGGVADSVDEMLLDNDCLSARSIPSYNQGESPRRQNANISPPVPVLTIPIEGREGSGSVQTSWAGFSPWSNSNVILAQENPASEISDISASDTITVQGETRERSDVTGSAHGPANTSRSLEKRAWTDVPGLPLMFGENPQKPIDISSDSSSEVYSTTPSDSQIILEQVDPAIHKRLDLQRHDNSQEQKLEFTTPRMNDKSTPAAVTVKGTLLEPIQKQKRQSYARAPNLMPQPKTIIPIEARDAMGVPTVKVTELMDNLAAVSRVSKQPEKSAKSLLSPVQGTTGGSSLADEELIWRKFVFGDSLNYEKSADDDEPKKAPKRIGPASNESSLLTTLSESPGRSSLSAQASSASVAAHRLGSAHTSRDPLEKKLAATISYTDSDKSLSPLQAEASLPATDETSQRAALSSNIAHASASSSPSRSHQLAPSLSADELAMEPQKPTFYFRKPSRYIGAQPNGSAAVRLGQRQKVRNSQGPKASLTRDRDSKAEMKPEEQEEEVSEDDIVDT</sequence>
<feature type="region of interest" description="Disordered" evidence="1">
    <location>
        <begin position="358"/>
        <end position="379"/>
    </location>
</feature>
<dbReference type="AlphaFoldDB" id="A0A8H3EA25"/>
<feature type="region of interest" description="Disordered" evidence="1">
    <location>
        <begin position="247"/>
        <end position="266"/>
    </location>
</feature>
<feature type="region of interest" description="Disordered" evidence="1">
    <location>
        <begin position="524"/>
        <end position="547"/>
    </location>
</feature>
<gene>
    <name evidence="2" type="ORF">HETSPECPRED_000148</name>
</gene>
<protein>
    <submittedName>
        <fullName evidence="2">Uncharacterized protein</fullName>
    </submittedName>
</protein>
<feature type="region of interest" description="Disordered" evidence="1">
    <location>
        <begin position="203"/>
        <end position="232"/>
    </location>
</feature>
<feature type="compositionally biased region" description="Basic and acidic residues" evidence="1">
    <location>
        <begin position="203"/>
        <end position="216"/>
    </location>
</feature>
<organism evidence="2 3">
    <name type="scientific">Heterodermia speciosa</name>
    <dbReference type="NCBI Taxonomy" id="116794"/>
    <lineage>
        <taxon>Eukaryota</taxon>
        <taxon>Fungi</taxon>
        <taxon>Dikarya</taxon>
        <taxon>Ascomycota</taxon>
        <taxon>Pezizomycotina</taxon>
        <taxon>Lecanoromycetes</taxon>
        <taxon>OSLEUM clade</taxon>
        <taxon>Lecanoromycetidae</taxon>
        <taxon>Caliciales</taxon>
        <taxon>Physciaceae</taxon>
        <taxon>Heterodermia</taxon>
    </lineage>
</organism>
<feature type="compositionally biased region" description="Basic residues" evidence="1">
    <location>
        <begin position="24"/>
        <end position="33"/>
    </location>
</feature>
<feature type="compositionally biased region" description="Acidic residues" evidence="1">
    <location>
        <begin position="755"/>
        <end position="768"/>
    </location>
</feature>
<feature type="compositionally biased region" description="Polar residues" evidence="1">
    <location>
        <begin position="12"/>
        <end position="23"/>
    </location>
</feature>
<dbReference type="Proteomes" id="UP000664521">
    <property type="component" value="Unassembled WGS sequence"/>
</dbReference>
<feature type="region of interest" description="Disordered" evidence="1">
    <location>
        <begin position="645"/>
        <end position="768"/>
    </location>
</feature>
<feature type="compositionally biased region" description="Basic and acidic residues" evidence="1">
    <location>
        <begin position="144"/>
        <end position="154"/>
    </location>
</feature>
<comment type="caution">
    <text evidence="2">The sequence shown here is derived from an EMBL/GenBank/DDBJ whole genome shotgun (WGS) entry which is preliminary data.</text>
</comment>
<evidence type="ECO:0000256" key="1">
    <source>
        <dbReference type="SAM" id="MobiDB-lite"/>
    </source>
</evidence>
<dbReference type="OrthoDB" id="5426563at2759"/>
<feature type="compositionally biased region" description="Basic and acidic residues" evidence="1">
    <location>
        <begin position="741"/>
        <end position="754"/>
    </location>
</feature>
<accession>A0A8H3EA25</accession>
<reference evidence="2" key="1">
    <citation type="submission" date="2021-03" db="EMBL/GenBank/DDBJ databases">
        <authorList>
            <person name="Tagirdzhanova G."/>
        </authorList>
    </citation>
    <scope>NUCLEOTIDE SEQUENCE</scope>
</reference>
<feature type="region of interest" description="Disordered" evidence="1">
    <location>
        <begin position="567"/>
        <end position="610"/>
    </location>
</feature>
<feature type="compositionally biased region" description="Basic residues" evidence="1">
    <location>
        <begin position="217"/>
        <end position="226"/>
    </location>
</feature>
<evidence type="ECO:0000313" key="3">
    <source>
        <dbReference type="Proteomes" id="UP000664521"/>
    </source>
</evidence>